<sequence>MIKLLGSSSFTYSKNGIDENQDCILPFKRVNDGFMIAVADGVGGYEGGLDASSLAVSQLEKVYFSFNRSDVDNFFHNLKGRLKELSKNNPIFFSAATTLTFCYIDKKGLMVGHCGDSRLYIKAENKLVQITKDQTQHQILIDKGLYTSRQLRNLMGGNVLTSAISAKLDLEYQVIEIPTENLPLQNGSLNIFIMSDGAHYYWEERPRFSEKTMDNPAKFAASLQKRIETKGPHDDFSLVCLKVSYKQ</sequence>
<organism evidence="2 3">
    <name type="scientific">Dickeya solani D s0432-1</name>
    <dbReference type="NCBI Taxonomy" id="1231725"/>
    <lineage>
        <taxon>Bacteria</taxon>
        <taxon>Pseudomonadati</taxon>
        <taxon>Pseudomonadota</taxon>
        <taxon>Gammaproteobacteria</taxon>
        <taxon>Enterobacterales</taxon>
        <taxon>Pectobacteriaceae</taxon>
        <taxon>Dickeya</taxon>
    </lineage>
</organism>
<evidence type="ECO:0000313" key="2">
    <source>
        <dbReference type="EMBL" id="ERO59446.1"/>
    </source>
</evidence>
<reference evidence="3" key="1">
    <citation type="journal article" date="2013" name="Diversity">
        <title>Genome Sequence of Dickeya solani, a New soft Rot Pathogen of Potato, Suggests its Emergence May Be Related to a Novel Combination of Non-Ribosomal Peptide/Polyketide Synthetase Clusters.</title>
        <authorList>
            <person name="Garlant L."/>
            <person name="Koskinen P."/>
            <person name="Rouhiainen L."/>
            <person name="Laine P."/>
            <person name="Paulin L."/>
            <person name="Auvinen P."/>
            <person name="Holm L."/>
            <person name="Pirhonen M."/>
        </authorList>
    </citation>
    <scope>NUCLEOTIDE SEQUENCE [LARGE SCALE GENOMIC DNA]</scope>
    <source>
        <strain evidence="3">D s0432-1</strain>
    </source>
</reference>
<comment type="caution">
    <text evidence="2">The sequence shown here is derived from an EMBL/GenBank/DDBJ whole genome shotgun (WGS) entry which is preliminary data.</text>
</comment>
<dbReference type="PROSITE" id="PS51746">
    <property type="entry name" value="PPM_2"/>
    <property type="match status" value="1"/>
</dbReference>
<dbReference type="EMBL" id="AMWE01000001">
    <property type="protein sequence ID" value="ERO59446.1"/>
    <property type="molecule type" value="Genomic_DNA"/>
</dbReference>
<dbReference type="Proteomes" id="UP000017142">
    <property type="component" value="Unassembled WGS sequence"/>
</dbReference>
<dbReference type="InterPro" id="IPR036457">
    <property type="entry name" value="PPM-type-like_dom_sf"/>
</dbReference>
<dbReference type="Pfam" id="PF13672">
    <property type="entry name" value="PP2C_2"/>
    <property type="match status" value="1"/>
</dbReference>
<dbReference type="GeneID" id="43519145"/>
<proteinExistence type="predicted"/>
<name>A0AAV3KGG8_9GAMM</name>
<protein>
    <submittedName>
        <fullName evidence="2">Serine/threonine phosphatase stp</fullName>
    </submittedName>
</protein>
<accession>A0AAV3KGG8</accession>
<dbReference type="RefSeq" id="WP_022631929.1">
    <property type="nucleotide sequence ID" value="NZ_AMWE01000001.1"/>
</dbReference>
<dbReference type="SMART" id="SM00332">
    <property type="entry name" value="PP2Cc"/>
    <property type="match status" value="1"/>
</dbReference>
<dbReference type="Gene3D" id="3.60.40.10">
    <property type="entry name" value="PPM-type phosphatase domain"/>
    <property type="match status" value="1"/>
</dbReference>
<dbReference type="AlphaFoldDB" id="A0AAV3KGG8"/>
<gene>
    <name evidence="2" type="ORF">A544_0418</name>
</gene>
<evidence type="ECO:0000313" key="3">
    <source>
        <dbReference type="Proteomes" id="UP000017142"/>
    </source>
</evidence>
<dbReference type="SUPFAM" id="SSF81606">
    <property type="entry name" value="PP2C-like"/>
    <property type="match status" value="1"/>
</dbReference>
<evidence type="ECO:0000259" key="1">
    <source>
        <dbReference type="PROSITE" id="PS51746"/>
    </source>
</evidence>
<dbReference type="SMART" id="SM00331">
    <property type="entry name" value="PP2C_SIG"/>
    <property type="match status" value="1"/>
</dbReference>
<dbReference type="InterPro" id="IPR001932">
    <property type="entry name" value="PPM-type_phosphatase-like_dom"/>
</dbReference>
<feature type="domain" description="PPM-type phosphatase" evidence="1">
    <location>
        <begin position="6"/>
        <end position="243"/>
    </location>
</feature>